<dbReference type="PROSITE" id="PS51146">
    <property type="entry name" value="KAIC"/>
    <property type="match status" value="2"/>
</dbReference>
<gene>
    <name evidence="9" type="ORF">HNQ61_004612</name>
</gene>
<keyword evidence="6" id="KW-0378">Hydrolase</keyword>
<evidence type="ECO:0000256" key="4">
    <source>
        <dbReference type="ARBA" id="ARBA00022737"/>
    </source>
</evidence>
<evidence type="ECO:0000313" key="9">
    <source>
        <dbReference type="EMBL" id="MBB6072946.1"/>
    </source>
</evidence>
<organism evidence="9 10">
    <name type="scientific">Longimicrobium terrae</name>
    <dbReference type="NCBI Taxonomy" id="1639882"/>
    <lineage>
        <taxon>Bacteria</taxon>
        <taxon>Pseudomonadati</taxon>
        <taxon>Gemmatimonadota</taxon>
        <taxon>Longimicrobiia</taxon>
        <taxon>Longimicrobiales</taxon>
        <taxon>Longimicrobiaceae</taxon>
        <taxon>Longimicrobium</taxon>
    </lineage>
</organism>
<feature type="coiled-coil region" evidence="7">
    <location>
        <begin position="494"/>
        <end position="539"/>
    </location>
</feature>
<dbReference type="Gene3D" id="3.40.50.300">
    <property type="entry name" value="P-loop containing nucleotide triphosphate hydrolases"/>
    <property type="match status" value="2"/>
</dbReference>
<dbReference type="GO" id="GO:0004674">
    <property type="term" value="F:protein serine/threonine kinase activity"/>
    <property type="evidence" value="ECO:0007669"/>
    <property type="project" value="UniProtKB-EC"/>
</dbReference>
<evidence type="ECO:0000256" key="1">
    <source>
        <dbReference type="ARBA" id="ARBA00012513"/>
    </source>
</evidence>
<comment type="caution">
    <text evidence="9">The sequence shown here is derived from an EMBL/GenBank/DDBJ whole genome shotgun (WGS) entry which is preliminary data.</text>
</comment>
<reference evidence="9 10" key="1">
    <citation type="submission" date="2020-08" db="EMBL/GenBank/DDBJ databases">
        <title>Genomic Encyclopedia of Type Strains, Phase IV (KMG-IV): sequencing the most valuable type-strain genomes for metagenomic binning, comparative biology and taxonomic classification.</title>
        <authorList>
            <person name="Goeker M."/>
        </authorList>
    </citation>
    <scope>NUCLEOTIDE SEQUENCE [LARGE SCALE GENOMIC DNA]</scope>
    <source>
        <strain evidence="9 10">DSM 29007</strain>
    </source>
</reference>
<keyword evidence="5" id="KW-0418">Kinase</keyword>
<keyword evidence="2" id="KW-0597">Phosphoprotein</keyword>
<proteinExistence type="predicted"/>
<keyword evidence="4" id="KW-0677">Repeat</keyword>
<evidence type="ECO:0000313" key="10">
    <source>
        <dbReference type="Proteomes" id="UP000582837"/>
    </source>
</evidence>
<evidence type="ECO:0000256" key="6">
    <source>
        <dbReference type="ARBA" id="ARBA00022801"/>
    </source>
</evidence>
<dbReference type="InterPro" id="IPR010624">
    <property type="entry name" value="KaiC_dom"/>
</dbReference>
<dbReference type="NCBIfam" id="NF006799">
    <property type="entry name" value="PRK09302.1"/>
    <property type="match status" value="1"/>
</dbReference>
<evidence type="ECO:0000256" key="3">
    <source>
        <dbReference type="ARBA" id="ARBA00022679"/>
    </source>
</evidence>
<dbReference type="EMBL" id="JACHIA010000019">
    <property type="protein sequence ID" value="MBB6072946.1"/>
    <property type="molecule type" value="Genomic_DNA"/>
</dbReference>
<name>A0A841H4Y1_9BACT</name>
<dbReference type="InterPro" id="IPR030665">
    <property type="entry name" value="KaiC"/>
</dbReference>
<dbReference type="PRINTS" id="PR01874">
    <property type="entry name" value="DNAREPAIRADA"/>
</dbReference>
<dbReference type="PANTHER" id="PTHR42926:SF1">
    <property type="entry name" value="CIRCADIAN CLOCK OSCILLATOR PROTEIN KAIC 1"/>
    <property type="match status" value="1"/>
</dbReference>
<evidence type="ECO:0000259" key="8">
    <source>
        <dbReference type="PROSITE" id="PS51146"/>
    </source>
</evidence>
<feature type="domain" description="KaiC" evidence="8">
    <location>
        <begin position="249"/>
        <end position="481"/>
    </location>
</feature>
<dbReference type="RefSeq" id="WP_170037140.1">
    <property type="nucleotide sequence ID" value="NZ_JABDTL010000002.1"/>
</dbReference>
<dbReference type="Pfam" id="PF06745">
    <property type="entry name" value="ATPase"/>
    <property type="match status" value="2"/>
</dbReference>
<dbReference type="SMART" id="SM00382">
    <property type="entry name" value="AAA"/>
    <property type="match status" value="2"/>
</dbReference>
<accession>A0A841H4Y1</accession>
<dbReference type="Proteomes" id="UP000582837">
    <property type="component" value="Unassembled WGS sequence"/>
</dbReference>
<evidence type="ECO:0000256" key="5">
    <source>
        <dbReference type="ARBA" id="ARBA00022777"/>
    </source>
</evidence>
<sequence length="572" mass="61866">MTESAHTARKSPTGISGFDELTGGGLPSARITVVLGSAGAGKTVFSLQTLVNAAARGEPGVFVAFEEDTRRIRENADSFGWNLKELEQEQLLFVDAYVSPTHTISGDFDLGGVLAQVADQVKQIGAKRVVFDGIDVLLALLEGPAAARRELFRLFEWLAERDLTCILTAKAEGPDPLASPQYGYLPFMADCVILLQHTLRERVSVRGIRVVKYRGSGFSENEFPVVITGDGMEVATYGRADLVHPVSSERVSSGVPALDEMLDGGYFRGSSILLTGAPGVAKTTLSSSFADATCARGERVLFLSFDEPAEQIVRNLSSVGMNLGRWVDEGLLDIWSLRSEARGVEEHLIEIKKRLLAFRPSALIVDPLSALAKSGGEVAAVDGSLRLLDFAKSQGITVLCTSLQEGSDPLAEQSSLQVSTIADTWFHLSYHVRGGERNRALTVVKSRGMAHSNQVREMILTRGGITLADVYSAGGDVLMGTARWEKEDEERRLAAQAATDAEERRLELDRTEAELRLRMASMERELAGVRAQREAAEAAALAAADEREKVMNGILRRRGAQPGQDADAAPRP</sequence>
<dbReference type="InterPro" id="IPR051347">
    <property type="entry name" value="Circadian_clock_KaiC-rel"/>
</dbReference>
<dbReference type="GO" id="GO:0005524">
    <property type="term" value="F:ATP binding"/>
    <property type="evidence" value="ECO:0007669"/>
    <property type="project" value="InterPro"/>
</dbReference>
<dbReference type="InterPro" id="IPR014774">
    <property type="entry name" value="KaiC-like_dom"/>
</dbReference>
<keyword evidence="10" id="KW-1185">Reference proteome</keyword>
<dbReference type="SUPFAM" id="SSF52540">
    <property type="entry name" value="P-loop containing nucleoside triphosphate hydrolases"/>
    <property type="match status" value="2"/>
</dbReference>
<protein>
    <recommendedName>
        <fullName evidence="1">non-specific serine/threonine protein kinase</fullName>
        <ecNumber evidence="1">2.7.11.1</ecNumber>
    </recommendedName>
</protein>
<dbReference type="EC" id="2.7.11.1" evidence="1"/>
<dbReference type="AlphaFoldDB" id="A0A841H4Y1"/>
<evidence type="ECO:0000256" key="7">
    <source>
        <dbReference type="SAM" id="Coils"/>
    </source>
</evidence>
<dbReference type="GO" id="GO:0016787">
    <property type="term" value="F:hydrolase activity"/>
    <property type="evidence" value="ECO:0007669"/>
    <property type="project" value="UniProtKB-KW"/>
</dbReference>
<keyword evidence="3" id="KW-0808">Transferase</keyword>
<evidence type="ECO:0000256" key="2">
    <source>
        <dbReference type="ARBA" id="ARBA00022553"/>
    </source>
</evidence>
<dbReference type="PANTHER" id="PTHR42926">
    <property type="match status" value="1"/>
</dbReference>
<feature type="domain" description="KaiC" evidence="8">
    <location>
        <begin position="9"/>
        <end position="248"/>
    </location>
</feature>
<keyword evidence="7" id="KW-0175">Coiled coil</keyword>
<dbReference type="PIRSF" id="PIRSF039117">
    <property type="entry name" value="KaiC"/>
    <property type="match status" value="1"/>
</dbReference>
<dbReference type="InterPro" id="IPR027417">
    <property type="entry name" value="P-loop_NTPase"/>
</dbReference>
<dbReference type="InterPro" id="IPR003593">
    <property type="entry name" value="AAA+_ATPase"/>
</dbReference>